<evidence type="ECO:0000256" key="2">
    <source>
        <dbReference type="ARBA" id="ARBA00022803"/>
    </source>
</evidence>
<dbReference type="InterPro" id="IPR047150">
    <property type="entry name" value="SGT"/>
</dbReference>
<evidence type="ECO:0008006" key="5">
    <source>
        <dbReference type="Google" id="ProtNLM"/>
    </source>
</evidence>
<sequence>MSSAELKAQGNARFKAEEFSEAVKKYTAAIEAASLEKDSSKELAVLYSNRAACWLSMKWFALGYLHAVNDAKKATQLDPTYAKAFARLAAAQEELGHPESKENWRRALNALPETNLTQAEQAQKLKYQADLASTGSGTLRFVNLPESKVRVAQGRGRTPWERAANMLPRLRVERPVKSEHLFGSVRVIHAAYEFLINGIGKMKQLRRDPTEGHWRGIPFAIADLTNGVMLDARVMHLQASDFVSLFDKQVEMEVRELGAWVDTGPEIVVQEALSRQLDQGWEAARLAISLTIRVWIMRAVIEGALQQRHDVAIDIMKCAFEVLRSLRETWSHASTIDRGVVFEPTFLFGLQRLYIQSLMNSYILNPSPERLEQLNTESELLLREVDEALQQSPASRSEDPGLISSYYIYPRGLAYSMKGFYCNAKAKSSLNDARELYRKAAVAYMRAADDFPEDDEQHPWFLNLALDNMFQSLASPLSEILDVMERIRLTTPKAKEIWEHSQLSTTGLWGILDGVSRKEAELRGMLSQGKVTLNSHLPAAEA</sequence>
<dbReference type="PANTHER" id="PTHR45831">
    <property type="entry name" value="LD24721P"/>
    <property type="match status" value="1"/>
</dbReference>
<protein>
    <recommendedName>
        <fullName evidence="5">TPR-like protein</fullName>
    </recommendedName>
</protein>
<dbReference type="InterPro" id="IPR011990">
    <property type="entry name" value="TPR-like_helical_dom_sf"/>
</dbReference>
<comment type="caution">
    <text evidence="3">The sequence shown here is derived from an EMBL/GenBank/DDBJ whole genome shotgun (WGS) entry which is preliminary data.</text>
</comment>
<evidence type="ECO:0000256" key="1">
    <source>
        <dbReference type="ARBA" id="ARBA00022737"/>
    </source>
</evidence>
<dbReference type="GO" id="GO:0072380">
    <property type="term" value="C:TRC complex"/>
    <property type="evidence" value="ECO:0007669"/>
    <property type="project" value="TreeGrafter"/>
</dbReference>
<dbReference type="GO" id="GO:0016020">
    <property type="term" value="C:membrane"/>
    <property type="evidence" value="ECO:0007669"/>
    <property type="project" value="TreeGrafter"/>
</dbReference>
<dbReference type="EMBL" id="JARJCN010000048">
    <property type="protein sequence ID" value="KAJ7081779.1"/>
    <property type="molecule type" value="Genomic_DNA"/>
</dbReference>
<dbReference type="SUPFAM" id="SSF48452">
    <property type="entry name" value="TPR-like"/>
    <property type="match status" value="1"/>
</dbReference>
<accession>A0AAD6XMM1</accession>
<dbReference type="Gene3D" id="1.25.40.10">
    <property type="entry name" value="Tetratricopeptide repeat domain"/>
    <property type="match status" value="1"/>
</dbReference>
<keyword evidence="2" id="KW-0802">TPR repeat</keyword>
<reference evidence="3" key="1">
    <citation type="submission" date="2023-03" db="EMBL/GenBank/DDBJ databases">
        <title>Massive genome expansion in bonnet fungi (Mycena s.s.) driven by repeated elements and novel gene families across ecological guilds.</title>
        <authorList>
            <consortium name="Lawrence Berkeley National Laboratory"/>
            <person name="Harder C.B."/>
            <person name="Miyauchi S."/>
            <person name="Viragh M."/>
            <person name="Kuo A."/>
            <person name="Thoen E."/>
            <person name="Andreopoulos B."/>
            <person name="Lu D."/>
            <person name="Skrede I."/>
            <person name="Drula E."/>
            <person name="Henrissat B."/>
            <person name="Morin E."/>
            <person name="Kohler A."/>
            <person name="Barry K."/>
            <person name="LaButti K."/>
            <person name="Morin E."/>
            <person name="Salamov A."/>
            <person name="Lipzen A."/>
            <person name="Mereny Z."/>
            <person name="Hegedus B."/>
            <person name="Baldrian P."/>
            <person name="Stursova M."/>
            <person name="Weitz H."/>
            <person name="Taylor A."/>
            <person name="Grigoriev I.V."/>
            <person name="Nagy L.G."/>
            <person name="Martin F."/>
            <person name="Kauserud H."/>
        </authorList>
    </citation>
    <scope>NUCLEOTIDE SEQUENCE</scope>
    <source>
        <strain evidence="3">CBHHK173m</strain>
    </source>
</reference>
<evidence type="ECO:0000313" key="4">
    <source>
        <dbReference type="Proteomes" id="UP001222325"/>
    </source>
</evidence>
<dbReference type="AlphaFoldDB" id="A0AAD6XMM1"/>
<name>A0AAD6XMM1_9AGAR</name>
<evidence type="ECO:0000313" key="3">
    <source>
        <dbReference type="EMBL" id="KAJ7081779.1"/>
    </source>
</evidence>
<proteinExistence type="predicted"/>
<organism evidence="3 4">
    <name type="scientific">Mycena belliarum</name>
    <dbReference type="NCBI Taxonomy" id="1033014"/>
    <lineage>
        <taxon>Eukaryota</taxon>
        <taxon>Fungi</taxon>
        <taxon>Dikarya</taxon>
        <taxon>Basidiomycota</taxon>
        <taxon>Agaricomycotina</taxon>
        <taxon>Agaricomycetes</taxon>
        <taxon>Agaricomycetidae</taxon>
        <taxon>Agaricales</taxon>
        <taxon>Marasmiineae</taxon>
        <taxon>Mycenaceae</taxon>
        <taxon>Mycena</taxon>
    </lineage>
</organism>
<keyword evidence="4" id="KW-1185">Reference proteome</keyword>
<dbReference type="Proteomes" id="UP001222325">
    <property type="component" value="Unassembled WGS sequence"/>
</dbReference>
<keyword evidence="1" id="KW-0677">Repeat</keyword>
<dbReference type="PANTHER" id="PTHR45831:SF2">
    <property type="entry name" value="LD24721P"/>
    <property type="match status" value="1"/>
</dbReference>
<dbReference type="GO" id="GO:0006620">
    <property type="term" value="P:post-translational protein targeting to endoplasmic reticulum membrane"/>
    <property type="evidence" value="ECO:0007669"/>
    <property type="project" value="TreeGrafter"/>
</dbReference>
<gene>
    <name evidence="3" type="ORF">B0H15DRAFT_952799</name>
</gene>
<dbReference type="GO" id="GO:0060090">
    <property type="term" value="F:molecular adaptor activity"/>
    <property type="evidence" value="ECO:0007669"/>
    <property type="project" value="TreeGrafter"/>
</dbReference>